<dbReference type="EMBL" id="JAKNDN010000028">
    <property type="protein sequence ID" value="MCG4960989.1"/>
    <property type="molecule type" value="Genomic_DNA"/>
</dbReference>
<accession>A0AAW5C7N8</accession>
<proteinExistence type="predicted"/>
<name>A0AAW5C7N8_9BACT</name>
<dbReference type="RefSeq" id="WP_013612706.1">
    <property type="nucleotide sequence ID" value="NZ_CABJFF010000001.1"/>
</dbReference>
<gene>
    <name evidence="1" type="ORF">L0P03_14200</name>
</gene>
<protein>
    <submittedName>
        <fullName evidence="1">Uncharacterized protein</fullName>
    </submittedName>
</protein>
<evidence type="ECO:0000313" key="1">
    <source>
        <dbReference type="EMBL" id="MCG4960989.1"/>
    </source>
</evidence>
<evidence type="ECO:0000313" key="2">
    <source>
        <dbReference type="Proteomes" id="UP001199750"/>
    </source>
</evidence>
<reference evidence="1" key="1">
    <citation type="submission" date="2022-01" db="EMBL/GenBank/DDBJ databases">
        <title>Collection of gut derived symbiotic bacterial strains cultured from healthy donors.</title>
        <authorList>
            <person name="Lin H."/>
            <person name="Kohout C."/>
            <person name="Waligurski E."/>
            <person name="Pamer E.G."/>
        </authorList>
    </citation>
    <scope>NUCLEOTIDE SEQUENCE</scope>
    <source>
        <strain evidence="1">DFI.1.149</strain>
    </source>
</reference>
<comment type="caution">
    <text evidence="1">The sequence shown here is derived from an EMBL/GenBank/DDBJ whole genome shotgun (WGS) entry which is preliminary data.</text>
</comment>
<dbReference type="GeneID" id="61276918"/>
<dbReference type="AlphaFoldDB" id="A0AAW5C7N8"/>
<organism evidence="1 2">
    <name type="scientific">Odoribacter splanchnicus</name>
    <dbReference type="NCBI Taxonomy" id="28118"/>
    <lineage>
        <taxon>Bacteria</taxon>
        <taxon>Pseudomonadati</taxon>
        <taxon>Bacteroidota</taxon>
        <taxon>Bacteroidia</taxon>
        <taxon>Bacteroidales</taxon>
        <taxon>Odoribacteraceae</taxon>
        <taxon>Odoribacter</taxon>
    </lineage>
</organism>
<sequence length="52" mass="6166">MRRVGDGEWRLTNREALDMPLWGWEKYISDTGGYFSWADSVSQMNFSRFCVL</sequence>
<dbReference type="Proteomes" id="UP001199750">
    <property type="component" value="Unassembled WGS sequence"/>
</dbReference>